<dbReference type="Proteomes" id="UP000494245">
    <property type="component" value="Unassembled WGS sequence"/>
</dbReference>
<evidence type="ECO:0000259" key="1">
    <source>
        <dbReference type="Pfam" id="PF08241"/>
    </source>
</evidence>
<keyword evidence="3" id="KW-1185">Reference proteome</keyword>
<dbReference type="InterPro" id="IPR029063">
    <property type="entry name" value="SAM-dependent_MTases_sf"/>
</dbReference>
<keyword evidence="2" id="KW-0489">Methyltransferase</keyword>
<dbReference type="PANTHER" id="PTHR43591">
    <property type="entry name" value="METHYLTRANSFERASE"/>
    <property type="match status" value="1"/>
</dbReference>
<protein>
    <submittedName>
        <fullName evidence="2">Putative methyltransferase</fullName>
        <ecNumber evidence="2">2.1.1.-</ecNumber>
    </submittedName>
</protein>
<organism evidence="2 3">
    <name type="scientific">Fundidesulfovibrio magnetotacticus</name>
    <dbReference type="NCBI Taxonomy" id="2730080"/>
    <lineage>
        <taxon>Bacteria</taxon>
        <taxon>Pseudomonadati</taxon>
        <taxon>Thermodesulfobacteriota</taxon>
        <taxon>Desulfovibrionia</taxon>
        <taxon>Desulfovibrionales</taxon>
        <taxon>Desulfovibrionaceae</taxon>
        <taxon>Fundidesulfovibrio</taxon>
    </lineage>
</organism>
<dbReference type="Gene3D" id="2.20.25.10">
    <property type="match status" value="1"/>
</dbReference>
<comment type="caution">
    <text evidence="2">The sequence shown here is derived from an EMBL/GenBank/DDBJ whole genome shotgun (WGS) entry which is preliminary data.</text>
</comment>
<gene>
    <name evidence="2" type="ORF">NNJEOMEG_02015</name>
</gene>
<proteinExistence type="predicted"/>
<dbReference type="GO" id="GO:0008757">
    <property type="term" value="F:S-adenosylmethionine-dependent methyltransferase activity"/>
    <property type="evidence" value="ECO:0007669"/>
    <property type="project" value="InterPro"/>
</dbReference>
<sequence>MSTTYCCVYCRGSVGEQGEGLRCERCGADYPVRAGIPDFLPRPGRPNATGVDTAELAATVDNYDAIHDASLFNVSVEMREAVSRVRPQDGQRLLDAGCGMGLLFDHVPAGCHSVALDVSHVALDKTRARHPHVRTVQGMGEALPFPEGSFDLVFSMGSLEHFISPEKGLEEFSRVLVPGGRAVLLLPKKAFLLRNAIHYYIYPNFHPVQFVRRALLRLRRFGGMHVQIRDRHFTRPELVAFLRASPLAVEEVLDVPGTVPSALAYVYLAVLRKAGG</sequence>
<dbReference type="Gene3D" id="3.40.50.150">
    <property type="entry name" value="Vaccinia Virus protein VP39"/>
    <property type="match status" value="1"/>
</dbReference>
<accession>A0A6V8M136</accession>
<dbReference type="SUPFAM" id="SSF53335">
    <property type="entry name" value="S-adenosyl-L-methionine-dependent methyltransferases"/>
    <property type="match status" value="1"/>
</dbReference>
<dbReference type="SUPFAM" id="SSF158997">
    <property type="entry name" value="Trm112p-like"/>
    <property type="match status" value="1"/>
</dbReference>
<name>A0A6V8M136_9BACT</name>
<dbReference type="InterPro" id="IPR013216">
    <property type="entry name" value="Methyltransf_11"/>
</dbReference>
<dbReference type="Pfam" id="PF08241">
    <property type="entry name" value="Methyltransf_11"/>
    <property type="match status" value="1"/>
</dbReference>
<dbReference type="CDD" id="cd02440">
    <property type="entry name" value="AdoMet_MTases"/>
    <property type="match status" value="1"/>
</dbReference>
<dbReference type="PANTHER" id="PTHR43591:SF24">
    <property type="entry name" value="2-METHOXY-6-POLYPRENYL-1,4-BENZOQUINOL METHYLASE, MITOCHONDRIAL"/>
    <property type="match status" value="1"/>
</dbReference>
<reference evidence="2 3" key="2">
    <citation type="submission" date="2020-05" db="EMBL/GenBank/DDBJ databases">
        <title>Draft genome sequence of Desulfovibrio sp. strainFSS-1.</title>
        <authorList>
            <person name="Shimoshige H."/>
            <person name="Kobayashi H."/>
            <person name="Maekawa T."/>
        </authorList>
    </citation>
    <scope>NUCLEOTIDE SEQUENCE [LARGE SCALE GENOMIC DNA]</scope>
    <source>
        <strain evidence="2 3">SIID29052-01</strain>
    </source>
</reference>
<dbReference type="GO" id="GO:0032259">
    <property type="term" value="P:methylation"/>
    <property type="evidence" value="ECO:0007669"/>
    <property type="project" value="UniProtKB-KW"/>
</dbReference>
<evidence type="ECO:0000313" key="2">
    <source>
        <dbReference type="EMBL" id="GFK94175.1"/>
    </source>
</evidence>
<keyword evidence="2" id="KW-0808">Transferase</keyword>
<dbReference type="AlphaFoldDB" id="A0A6V8M136"/>
<reference evidence="2 3" key="1">
    <citation type="submission" date="2020-04" db="EMBL/GenBank/DDBJ databases">
        <authorList>
            <consortium name="Desulfovibrio sp. FSS-1 genome sequencing consortium"/>
            <person name="Shimoshige H."/>
            <person name="Kobayashi H."/>
            <person name="Maekawa T."/>
        </authorList>
    </citation>
    <scope>NUCLEOTIDE SEQUENCE [LARGE SCALE GENOMIC DNA]</scope>
    <source>
        <strain evidence="2 3">SIID29052-01</strain>
    </source>
</reference>
<dbReference type="EC" id="2.1.1.-" evidence="2"/>
<dbReference type="EMBL" id="BLTE01000008">
    <property type="protein sequence ID" value="GFK94175.1"/>
    <property type="molecule type" value="Genomic_DNA"/>
</dbReference>
<evidence type="ECO:0000313" key="3">
    <source>
        <dbReference type="Proteomes" id="UP000494245"/>
    </source>
</evidence>
<feature type="domain" description="Methyltransferase type 11" evidence="1">
    <location>
        <begin position="94"/>
        <end position="183"/>
    </location>
</feature>